<keyword evidence="7" id="KW-0472">Membrane</keyword>
<sequence>MKLKQIQIFSDILEPCSIAEWNNVTTSSIIFGDLHRKWASTNIVKQLASTSKKVYCRYYDCNRQELNGTAWQTIMFPLSAAYCIRQAGAVYMLLTDSPDESPLFDPVPLTLRIDKNYKHEISVCVGPVYGEERRWLEIVETTEHHLLMGINHFYYTILNKMNEYTRKIVDEYERLGYFDVTVIQNEYDTMDWMSHLLQIYVSRPGCPIKG</sequence>
<evidence type="ECO:0000256" key="7">
    <source>
        <dbReference type="ARBA" id="ARBA00023136"/>
    </source>
</evidence>
<dbReference type="AlphaFoldDB" id="A0A8R1I6Q8"/>
<evidence type="ECO:0000256" key="5">
    <source>
        <dbReference type="ARBA" id="ARBA00022692"/>
    </source>
</evidence>
<dbReference type="InterPro" id="IPR008166">
    <property type="entry name" value="Glyco_transf_92"/>
</dbReference>
<keyword evidence="4 8" id="KW-0808">Transferase</keyword>
<dbReference type="EC" id="2.4.1.-" evidence="8"/>
<keyword evidence="5" id="KW-0812">Transmembrane</keyword>
<organism evidence="9 10">
    <name type="scientific">Caenorhabditis japonica</name>
    <dbReference type="NCBI Taxonomy" id="281687"/>
    <lineage>
        <taxon>Eukaryota</taxon>
        <taxon>Metazoa</taxon>
        <taxon>Ecdysozoa</taxon>
        <taxon>Nematoda</taxon>
        <taxon>Chromadorea</taxon>
        <taxon>Rhabditida</taxon>
        <taxon>Rhabditina</taxon>
        <taxon>Rhabditomorpha</taxon>
        <taxon>Rhabditoidea</taxon>
        <taxon>Rhabditidae</taxon>
        <taxon>Peloderinae</taxon>
        <taxon>Caenorhabditis</taxon>
    </lineage>
</organism>
<keyword evidence="10" id="KW-1185">Reference proteome</keyword>
<reference evidence="10" key="1">
    <citation type="submission" date="2010-08" db="EMBL/GenBank/DDBJ databases">
        <authorList>
            <consortium name="Caenorhabditis japonica Sequencing Consortium"/>
            <person name="Wilson R.K."/>
        </authorList>
    </citation>
    <scope>NUCLEOTIDE SEQUENCE [LARGE SCALE GENOMIC DNA]</scope>
    <source>
        <strain evidence="10">DF5081</strain>
    </source>
</reference>
<dbReference type="EnsemblMetazoa" id="CJA15894a.1">
    <property type="protein sequence ID" value="CJA15894a.1"/>
    <property type="gene ID" value="WBGene00135098"/>
</dbReference>
<name>A0A8R1I6Q8_CAEJA</name>
<evidence type="ECO:0000313" key="10">
    <source>
        <dbReference type="Proteomes" id="UP000005237"/>
    </source>
</evidence>
<dbReference type="PANTHER" id="PTHR21461">
    <property type="entry name" value="GLYCOSYLTRANSFERASE FAMILY 92 PROTEIN"/>
    <property type="match status" value="1"/>
</dbReference>
<evidence type="ECO:0000256" key="3">
    <source>
        <dbReference type="ARBA" id="ARBA00022676"/>
    </source>
</evidence>
<keyword evidence="6" id="KW-1133">Transmembrane helix</keyword>
<dbReference type="PANTHER" id="PTHR21461:SF9">
    <property type="entry name" value="GLYCOSYLTRANSFERASE FAMILY 92 PROTEIN"/>
    <property type="match status" value="1"/>
</dbReference>
<evidence type="ECO:0000313" key="9">
    <source>
        <dbReference type="EnsemblMetazoa" id="CJA15894a.1"/>
    </source>
</evidence>
<dbReference type="GO" id="GO:0016020">
    <property type="term" value="C:membrane"/>
    <property type="evidence" value="ECO:0007669"/>
    <property type="project" value="UniProtKB-SubCell"/>
</dbReference>
<evidence type="ECO:0000256" key="4">
    <source>
        <dbReference type="ARBA" id="ARBA00022679"/>
    </source>
</evidence>
<evidence type="ECO:0000256" key="1">
    <source>
        <dbReference type="ARBA" id="ARBA00004167"/>
    </source>
</evidence>
<proteinExistence type="inferred from homology"/>
<keyword evidence="3 8" id="KW-0328">Glycosyltransferase</keyword>
<accession>A0A8R1I6Q8</accession>
<dbReference type="GO" id="GO:0016757">
    <property type="term" value="F:glycosyltransferase activity"/>
    <property type="evidence" value="ECO:0007669"/>
    <property type="project" value="UniProtKB-UniRule"/>
</dbReference>
<dbReference type="Pfam" id="PF01697">
    <property type="entry name" value="Glyco_transf_92"/>
    <property type="match status" value="1"/>
</dbReference>
<evidence type="ECO:0000256" key="8">
    <source>
        <dbReference type="RuleBase" id="RU366017"/>
    </source>
</evidence>
<reference evidence="9" key="2">
    <citation type="submission" date="2022-06" db="UniProtKB">
        <authorList>
            <consortium name="EnsemblMetazoa"/>
        </authorList>
    </citation>
    <scope>IDENTIFICATION</scope>
    <source>
        <strain evidence="9">DF5081</strain>
    </source>
</reference>
<evidence type="ECO:0000256" key="2">
    <source>
        <dbReference type="ARBA" id="ARBA00007647"/>
    </source>
</evidence>
<comment type="similarity">
    <text evidence="2 8">Belongs to the glycosyltransferase 92 family.</text>
</comment>
<protein>
    <recommendedName>
        <fullName evidence="8">Glycosyltransferase family 92 protein</fullName>
        <ecNumber evidence="8">2.4.1.-</ecNumber>
    </recommendedName>
</protein>
<dbReference type="Proteomes" id="UP000005237">
    <property type="component" value="Unassembled WGS sequence"/>
</dbReference>
<comment type="subcellular location">
    <subcellularLocation>
        <location evidence="1">Membrane</location>
        <topology evidence="1">Single-pass membrane protein</topology>
    </subcellularLocation>
</comment>
<evidence type="ECO:0000256" key="6">
    <source>
        <dbReference type="ARBA" id="ARBA00022989"/>
    </source>
</evidence>
<dbReference type="GO" id="GO:0005737">
    <property type="term" value="C:cytoplasm"/>
    <property type="evidence" value="ECO:0007669"/>
    <property type="project" value="TreeGrafter"/>
</dbReference>